<comment type="subcellular location">
    <subcellularLocation>
        <location evidence="1">Membrane</location>
        <topology evidence="1">Single-pass membrane protein</topology>
    </subcellularLocation>
</comment>
<comment type="caution">
    <text evidence="8">The sequence shown here is derived from an EMBL/GenBank/DDBJ whole genome shotgun (WGS) entry which is preliminary data.</text>
</comment>
<evidence type="ECO:0000313" key="8">
    <source>
        <dbReference type="EMBL" id="KAJ9162143.1"/>
    </source>
</evidence>
<dbReference type="EMBL" id="JANBVN010000014">
    <property type="protein sequence ID" value="KAJ9162143.1"/>
    <property type="molecule type" value="Genomic_DNA"/>
</dbReference>
<dbReference type="Pfam" id="PF11807">
    <property type="entry name" value="UstYa"/>
    <property type="match status" value="1"/>
</dbReference>
<proteinExistence type="inferred from homology"/>
<evidence type="ECO:0000256" key="3">
    <source>
        <dbReference type="ARBA" id="ARBA00022989"/>
    </source>
</evidence>
<evidence type="ECO:0000256" key="6">
    <source>
        <dbReference type="ARBA" id="ARBA00023180"/>
    </source>
</evidence>
<dbReference type="GO" id="GO:0043386">
    <property type="term" value="P:mycotoxin biosynthetic process"/>
    <property type="evidence" value="ECO:0007669"/>
    <property type="project" value="InterPro"/>
</dbReference>
<evidence type="ECO:0000256" key="5">
    <source>
        <dbReference type="ARBA" id="ARBA00023136"/>
    </source>
</evidence>
<keyword evidence="2" id="KW-0812">Transmembrane</keyword>
<reference evidence="8" key="1">
    <citation type="submission" date="2022-07" db="EMBL/GenBank/DDBJ databases">
        <title>Fungi with potential for degradation of polypropylene.</title>
        <authorList>
            <person name="Gostincar C."/>
        </authorList>
    </citation>
    <scope>NUCLEOTIDE SEQUENCE</scope>
    <source>
        <strain evidence="8">EXF-13287</strain>
    </source>
</reference>
<dbReference type="PANTHER" id="PTHR33365">
    <property type="entry name" value="YALI0B05434P"/>
    <property type="match status" value="1"/>
</dbReference>
<evidence type="ECO:0000313" key="9">
    <source>
        <dbReference type="Proteomes" id="UP001174691"/>
    </source>
</evidence>
<name>A0AA38SK97_9PEZI</name>
<dbReference type="GO" id="GO:0016020">
    <property type="term" value="C:membrane"/>
    <property type="evidence" value="ECO:0007669"/>
    <property type="project" value="UniProtKB-SubCell"/>
</dbReference>
<keyword evidence="3" id="KW-1133">Transmembrane helix</keyword>
<gene>
    <name evidence="8" type="ORF">NKR19_g1546</name>
</gene>
<keyword evidence="4" id="KW-0843">Virulence</keyword>
<keyword evidence="5" id="KW-0472">Membrane</keyword>
<evidence type="ECO:0000256" key="7">
    <source>
        <dbReference type="ARBA" id="ARBA00035112"/>
    </source>
</evidence>
<keyword evidence="9" id="KW-1185">Reference proteome</keyword>
<organism evidence="8 9">
    <name type="scientific">Coniochaeta hoffmannii</name>
    <dbReference type="NCBI Taxonomy" id="91930"/>
    <lineage>
        <taxon>Eukaryota</taxon>
        <taxon>Fungi</taxon>
        <taxon>Dikarya</taxon>
        <taxon>Ascomycota</taxon>
        <taxon>Pezizomycotina</taxon>
        <taxon>Sordariomycetes</taxon>
        <taxon>Sordariomycetidae</taxon>
        <taxon>Coniochaetales</taxon>
        <taxon>Coniochaetaceae</taxon>
        <taxon>Coniochaeta</taxon>
    </lineage>
</organism>
<sequence>MEENLNVKEEENHDLVVATNAWSPLLERRQMHLAETWLKSSFVNYHNTPPSIFRQLPSKDVDAAWESIHQKARNFLITADEVRRLGKDPDFTVMAPEEWQSGAEKYFALTQVQHDLHCLNMVRKALFPAYYFPDGMSWGAEQHFLHCLHALLQSLRCKYSTDVYLASWVEGSDFPVVDFNVSRKCLDYDRDVNSWAPETQRTDAEFFGLRAPDGARTRPASIV</sequence>
<protein>
    <recommendedName>
        <fullName evidence="10">Tat pathway signal sequence</fullName>
    </recommendedName>
</protein>
<evidence type="ECO:0000256" key="2">
    <source>
        <dbReference type="ARBA" id="ARBA00022692"/>
    </source>
</evidence>
<dbReference type="Proteomes" id="UP001174691">
    <property type="component" value="Unassembled WGS sequence"/>
</dbReference>
<dbReference type="InterPro" id="IPR021765">
    <property type="entry name" value="UstYa-like"/>
</dbReference>
<dbReference type="AlphaFoldDB" id="A0AA38SK97"/>
<evidence type="ECO:0008006" key="10">
    <source>
        <dbReference type="Google" id="ProtNLM"/>
    </source>
</evidence>
<keyword evidence="6" id="KW-0325">Glycoprotein</keyword>
<evidence type="ECO:0000256" key="4">
    <source>
        <dbReference type="ARBA" id="ARBA00023026"/>
    </source>
</evidence>
<accession>A0AA38SK97</accession>
<dbReference type="PANTHER" id="PTHR33365:SF14">
    <property type="entry name" value="TAT PATHWAY SIGNAL SEQUENCE"/>
    <property type="match status" value="1"/>
</dbReference>
<evidence type="ECO:0000256" key="1">
    <source>
        <dbReference type="ARBA" id="ARBA00004167"/>
    </source>
</evidence>
<comment type="similarity">
    <text evidence="7">Belongs to the ustYa family.</text>
</comment>